<evidence type="ECO:0000256" key="1">
    <source>
        <dbReference type="SAM" id="MobiDB-lite"/>
    </source>
</evidence>
<protein>
    <submittedName>
        <fullName evidence="2">Uncharacterized protein</fullName>
    </submittedName>
</protein>
<comment type="caution">
    <text evidence="2">The sequence shown here is derived from an EMBL/GenBank/DDBJ whole genome shotgun (WGS) entry which is preliminary data.</text>
</comment>
<organism evidence="2 3">
    <name type="scientific">Oculimacula yallundae</name>
    <dbReference type="NCBI Taxonomy" id="86028"/>
    <lineage>
        <taxon>Eukaryota</taxon>
        <taxon>Fungi</taxon>
        <taxon>Dikarya</taxon>
        <taxon>Ascomycota</taxon>
        <taxon>Pezizomycotina</taxon>
        <taxon>Leotiomycetes</taxon>
        <taxon>Helotiales</taxon>
        <taxon>Ploettnerulaceae</taxon>
        <taxon>Oculimacula</taxon>
    </lineage>
</organism>
<feature type="compositionally biased region" description="Acidic residues" evidence="1">
    <location>
        <begin position="260"/>
        <end position="273"/>
    </location>
</feature>
<accession>A0ABR4BTQ3</accession>
<evidence type="ECO:0000313" key="2">
    <source>
        <dbReference type="EMBL" id="KAL2060591.1"/>
    </source>
</evidence>
<name>A0ABR4BTQ3_9HELO</name>
<proteinExistence type="predicted"/>
<evidence type="ECO:0000313" key="3">
    <source>
        <dbReference type="Proteomes" id="UP001595075"/>
    </source>
</evidence>
<gene>
    <name evidence="2" type="ORF">VTL71DRAFT_9232</name>
</gene>
<keyword evidence="3" id="KW-1185">Reference proteome</keyword>
<reference evidence="2 3" key="1">
    <citation type="journal article" date="2024" name="Commun. Biol.">
        <title>Comparative genomic analysis of thermophilic fungi reveals convergent evolutionary adaptations and gene losses.</title>
        <authorList>
            <person name="Steindorff A.S."/>
            <person name="Aguilar-Pontes M.V."/>
            <person name="Robinson A.J."/>
            <person name="Andreopoulos B."/>
            <person name="LaButti K."/>
            <person name="Kuo A."/>
            <person name="Mondo S."/>
            <person name="Riley R."/>
            <person name="Otillar R."/>
            <person name="Haridas S."/>
            <person name="Lipzen A."/>
            <person name="Grimwood J."/>
            <person name="Schmutz J."/>
            <person name="Clum A."/>
            <person name="Reid I.D."/>
            <person name="Moisan M.C."/>
            <person name="Butler G."/>
            <person name="Nguyen T.T.M."/>
            <person name="Dewar K."/>
            <person name="Conant G."/>
            <person name="Drula E."/>
            <person name="Henrissat B."/>
            <person name="Hansel C."/>
            <person name="Singer S."/>
            <person name="Hutchinson M.I."/>
            <person name="de Vries R.P."/>
            <person name="Natvig D.O."/>
            <person name="Powell A.J."/>
            <person name="Tsang A."/>
            <person name="Grigoriev I.V."/>
        </authorList>
    </citation>
    <scope>NUCLEOTIDE SEQUENCE [LARGE SCALE GENOMIC DNA]</scope>
    <source>
        <strain evidence="2 3">CBS 494.80</strain>
    </source>
</reference>
<dbReference type="EMBL" id="JAZHXI010000021">
    <property type="protein sequence ID" value="KAL2060591.1"/>
    <property type="molecule type" value="Genomic_DNA"/>
</dbReference>
<dbReference type="Proteomes" id="UP001595075">
    <property type="component" value="Unassembled WGS sequence"/>
</dbReference>
<sequence>MAPQQGEWVLLSQALPDSYALKLLGRVVATCTNPHHNYVPPTEAVIPTPAQIQVEDESANICFDATRKTEVRARLTTLFHAEGTNTATSSHIIANTTIITRLLDQHNTHFQGLKKMYGPEIEKLIDDKHRGKGDDARTAYLVVGTKTCLNATMGSFDTSEATRSGGFQIPVQDIVTTTIGIPLALPVSNQPNAGSGAKPLDVTLDANDQRTVNTFRSGTAKGERLFAVQCIRIRTHRGWKFWSKPELESSGIQDGVLGGDDSDDDSQDSDGESVGDPIIMADDSTPADDTELELEPGSDTRTKGVFFVFME</sequence>
<feature type="region of interest" description="Disordered" evidence="1">
    <location>
        <begin position="250"/>
        <end position="299"/>
    </location>
</feature>
<feature type="compositionally biased region" description="Acidic residues" evidence="1">
    <location>
        <begin position="285"/>
        <end position="296"/>
    </location>
</feature>